<dbReference type="InterPro" id="IPR016047">
    <property type="entry name" value="M23ase_b-sheet_dom"/>
</dbReference>
<accession>A0A450YP48</accession>
<dbReference type="InterPro" id="IPR011055">
    <property type="entry name" value="Dup_hybrid_motif"/>
</dbReference>
<reference evidence="4" key="1">
    <citation type="submission" date="2019-02" db="EMBL/GenBank/DDBJ databases">
        <authorList>
            <person name="Gruber-Vodicka R. H."/>
            <person name="Seah K. B. B."/>
        </authorList>
    </citation>
    <scope>NUCLEOTIDE SEQUENCE</scope>
    <source>
        <strain evidence="4">BECK_BZ123</strain>
    </source>
</reference>
<dbReference type="CDD" id="cd00118">
    <property type="entry name" value="LysM"/>
    <property type="match status" value="1"/>
</dbReference>
<evidence type="ECO:0000259" key="3">
    <source>
        <dbReference type="PROSITE" id="PS51782"/>
    </source>
</evidence>
<sequence length="339" mass="37639">MHNFIMTGCKWGKVMSVDGKIRPRPVGLKPNMRVGFWLVRPMVLASFMIGLAACTSHSVAPLGHNPYPQVEYHTVKKGENVYAIALRYGIDYHRLAEWNRIPPPSFRIYPGQRIRLFSLSSGARKLAKKGSSKTRPTKTRQAPPSERLVLVKSSPLPSKASAPPKTPPSKPKKNTRIKKDTTKSPEKTTKVKKKPALPKAATKKQAENRARTPSRKKDGARWHWPSKGKLLHNFAQSGNRGLDIASSFGSPIYAAAKGKVVYTGSGLRGYGKLIIVKHSRHYLTAYANNNRMLVKEGMHVSGGQKIAEMGRSGANPAMLHFEIRKNGKPVNPIKYLRAR</sequence>
<dbReference type="Gene3D" id="3.10.350.10">
    <property type="entry name" value="LysM domain"/>
    <property type="match status" value="1"/>
</dbReference>
<feature type="compositionally biased region" description="Basic and acidic residues" evidence="2">
    <location>
        <begin position="177"/>
        <end position="189"/>
    </location>
</feature>
<feature type="compositionally biased region" description="Basic residues" evidence="2">
    <location>
        <begin position="125"/>
        <end position="138"/>
    </location>
</feature>
<dbReference type="PANTHER" id="PTHR21666:SF263">
    <property type="entry name" value="MUREIN HYDROLASE ACTIVATOR NLPD"/>
    <property type="match status" value="1"/>
</dbReference>
<dbReference type="Pfam" id="PF01551">
    <property type="entry name" value="Peptidase_M23"/>
    <property type="match status" value="1"/>
</dbReference>
<evidence type="ECO:0000256" key="2">
    <source>
        <dbReference type="SAM" id="MobiDB-lite"/>
    </source>
</evidence>
<dbReference type="PANTHER" id="PTHR21666">
    <property type="entry name" value="PEPTIDASE-RELATED"/>
    <property type="match status" value="1"/>
</dbReference>
<dbReference type="EMBL" id="CAADFS010000016">
    <property type="protein sequence ID" value="VFK43310.1"/>
    <property type="molecule type" value="Genomic_DNA"/>
</dbReference>
<dbReference type="InterPro" id="IPR050570">
    <property type="entry name" value="Cell_wall_metabolism_enzyme"/>
</dbReference>
<dbReference type="InterPro" id="IPR018392">
    <property type="entry name" value="LysM"/>
</dbReference>
<feature type="region of interest" description="Disordered" evidence="2">
    <location>
        <begin position="125"/>
        <end position="227"/>
    </location>
</feature>
<dbReference type="SUPFAM" id="SSF51261">
    <property type="entry name" value="Duplicated hybrid motif"/>
    <property type="match status" value="1"/>
</dbReference>
<dbReference type="PROSITE" id="PS51782">
    <property type="entry name" value="LYSM"/>
    <property type="match status" value="1"/>
</dbReference>
<organism evidence="4">
    <name type="scientific">Candidatus Kentrum sp. TC</name>
    <dbReference type="NCBI Taxonomy" id="2126339"/>
    <lineage>
        <taxon>Bacteria</taxon>
        <taxon>Pseudomonadati</taxon>
        <taxon>Pseudomonadota</taxon>
        <taxon>Gammaproteobacteria</taxon>
        <taxon>Candidatus Kentrum</taxon>
    </lineage>
</organism>
<dbReference type="GO" id="GO:0032153">
    <property type="term" value="C:cell division site"/>
    <property type="evidence" value="ECO:0007669"/>
    <property type="project" value="TreeGrafter"/>
</dbReference>
<dbReference type="Gene3D" id="2.70.70.10">
    <property type="entry name" value="Glucose Permease (Domain IIA)"/>
    <property type="match status" value="1"/>
</dbReference>
<dbReference type="CDD" id="cd12797">
    <property type="entry name" value="M23_peptidase"/>
    <property type="match status" value="1"/>
</dbReference>
<gene>
    <name evidence="4" type="ORF">BECKTC1821D_GA0114238_101637</name>
</gene>
<dbReference type="Pfam" id="PF01476">
    <property type="entry name" value="LysM"/>
    <property type="match status" value="1"/>
</dbReference>
<evidence type="ECO:0000313" key="4">
    <source>
        <dbReference type="EMBL" id="VFK43310.1"/>
    </source>
</evidence>
<comment type="similarity">
    <text evidence="1">Belongs to the E.coli NlpD/Haemophilus LppB family.</text>
</comment>
<dbReference type="InterPro" id="IPR036779">
    <property type="entry name" value="LysM_dom_sf"/>
</dbReference>
<dbReference type="GO" id="GO:0004222">
    <property type="term" value="F:metalloendopeptidase activity"/>
    <property type="evidence" value="ECO:0007669"/>
    <property type="project" value="TreeGrafter"/>
</dbReference>
<keyword evidence="4" id="KW-0449">Lipoprotein</keyword>
<dbReference type="SUPFAM" id="SSF54106">
    <property type="entry name" value="LysM domain"/>
    <property type="match status" value="1"/>
</dbReference>
<evidence type="ECO:0000256" key="1">
    <source>
        <dbReference type="ARBA" id="ARBA00038420"/>
    </source>
</evidence>
<name>A0A450YP48_9GAMM</name>
<dbReference type="AlphaFoldDB" id="A0A450YP48"/>
<dbReference type="SMART" id="SM00257">
    <property type="entry name" value="LysM"/>
    <property type="match status" value="1"/>
</dbReference>
<feature type="compositionally biased region" description="Low complexity" evidence="2">
    <location>
        <begin position="152"/>
        <end position="163"/>
    </location>
</feature>
<feature type="domain" description="LysM" evidence="3">
    <location>
        <begin position="71"/>
        <end position="116"/>
    </location>
</feature>
<dbReference type="GO" id="GO:0009279">
    <property type="term" value="C:cell outer membrane"/>
    <property type="evidence" value="ECO:0007669"/>
    <property type="project" value="TreeGrafter"/>
</dbReference>
<feature type="compositionally biased region" description="Basic and acidic residues" evidence="2">
    <location>
        <begin position="204"/>
        <end position="221"/>
    </location>
</feature>
<proteinExistence type="inferred from homology"/>
<protein>
    <submittedName>
        <fullName evidence="4">Lipoprotein NlpD</fullName>
    </submittedName>
</protein>